<accession>Q9TR77</accession>
<name>Q9TR77_SHEEP</name>
<keyword id="KW-0903">Direct protein sequencing</keyword>
<organism>
    <name type="scientific">Ovis aries</name>
    <name type="common">Sheep</name>
    <dbReference type="NCBI Taxonomy" id="9940"/>
    <lineage>
        <taxon>Eukaryota</taxon>
        <taxon>Metazoa</taxon>
        <taxon>Chordata</taxon>
        <taxon>Craniata</taxon>
        <taxon>Vertebrata</taxon>
        <taxon>Euteleostomi</taxon>
        <taxon>Mammalia</taxon>
        <taxon>Eutheria</taxon>
        <taxon>Laurasiatheria</taxon>
        <taxon>Artiodactyla</taxon>
        <taxon>Ruminantia</taxon>
        <taxon>Pecora</taxon>
        <taxon>Bovidae</taxon>
        <taxon>Caprinae</taxon>
        <taxon>Ovis</taxon>
    </lineage>
</organism>
<proteinExistence type="evidence at protein level"/>
<dbReference type="AlphaFoldDB" id="Q9TR77"/>
<reference key="1">
    <citation type="journal article" date="1995" name="Blood">
        <title>The 175 antigen expressed on myeloid and erythroid cells during differentiation is associated with serine protease activity.</title>
        <authorList>
            <person name="Deane D."/>
            <person name="Inglis L."/>
            <person name="Haig D."/>
        </authorList>
    </citation>
    <scope>PROTEIN SEQUENCE</scope>
</reference>
<protein>
    <submittedName>
        <fullName>175 antigen</fullName>
    </submittedName>
</protein>
<sequence length="20" mass="2195">IVGGRKARPQELPFLASIQN</sequence>